<name>A0A1J4MZ61_9CRYT</name>
<evidence type="ECO:0000256" key="1">
    <source>
        <dbReference type="ARBA" id="ARBA00005234"/>
    </source>
</evidence>
<dbReference type="RefSeq" id="XP_067070099.1">
    <property type="nucleotide sequence ID" value="XM_067213704.1"/>
</dbReference>
<organism evidence="6 7">
    <name type="scientific">Cryptosporidium andersoni</name>
    <dbReference type="NCBI Taxonomy" id="117008"/>
    <lineage>
        <taxon>Eukaryota</taxon>
        <taxon>Sar</taxon>
        <taxon>Alveolata</taxon>
        <taxon>Apicomplexa</taxon>
        <taxon>Conoidasida</taxon>
        <taxon>Coccidia</taxon>
        <taxon>Eucoccidiorida</taxon>
        <taxon>Eimeriorina</taxon>
        <taxon>Cryptosporidiidae</taxon>
        <taxon>Cryptosporidium</taxon>
    </lineage>
</organism>
<dbReference type="AlphaFoldDB" id="A0A1J4MZ61"/>
<accession>A0A1J4MZ61</accession>
<dbReference type="SUPFAM" id="SSF54001">
    <property type="entry name" value="Cysteine proteinases"/>
    <property type="match status" value="1"/>
</dbReference>
<keyword evidence="3" id="KW-0378">Hydrolase</keyword>
<gene>
    <name evidence="6" type="ORF">cand_034780</name>
</gene>
<dbReference type="PANTHER" id="PTHR12606:SF1">
    <property type="entry name" value="UBIQUITIN-LIKE-SPECIFIC PROTEASE 1A"/>
    <property type="match status" value="1"/>
</dbReference>
<dbReference type="PROSITE" id="PS50600">
    <property type="entry name" value="ULP_PROTEASE"/>
    <property type="match status" value="1"/>
</dbReference>
<dbReference type="GO" id="GO:0016926">
    <property type="term" value="P:protein desumoylation"/>
    <property type="evidence" value="ECO:0007669"/>
    <property type="project" value="TreeGrafter"/>
</dbReference>
<evidence type="ECO:0000256" key="3">
    <source>
        <dbReference type="ARBA" id="ARBA00022801"/>
    </source>
</evidence>
<proteinExistence type="inferred from homology"/>
<dbReference type="PANTHER" id="PTHR12606">
    <property type="entry name" value="SENTRIN/SUMO-SPECIFIC PROTEASE"/>
    <property type="match status" value="1"/>
</dbReference>
<dbReference type="GO" id="GO:0016929">
    <property type="term" value="F:deSUMOylase activity"/>
    <property type="evidence" value="ECO:0007669"/>
    <property type="project" value="TreeGrafter"/>
</dbReference>
<evidence type="ECO:0000256" key="2">
    <source>
        <dbReference type="ARBA" id="ARBA00022670"/>
    </source>
</evidence>
<keyword evidence="7" id="KW-1185">Reference proteome</keyword>
<dbReference type="VEuPathDB" id="CryptoDB:cand_034780"/>
<dbReference type="GO" id="GO:0006508">
    <property type="term" value="P:proteolysis"/>
    <property type="evidence" value="ECO:0007669"/>
    <property type="project" value="UniProtKB-KW"/>
</dbReference>
<comment type="caution">
    <text evidence="6">The sequence shown here is derived from an EMBL/GenBank/DDBJ whole genome shotgun (WGS) entry which is preliminary data.</text>
</comment>
<reference evidence="6 7" key="1">
    <citation type="submission" date="2016-10" db="EMBL/GenBank/DDBJ databases">
        <title>Reductive evolution of mitochondrial metabolism and differential evolution of invasion-related proteins in Cryptosporidium.</title>
        <authorList>
            <person name="Liu S."/>
            <person name="Roellig D.M."/>
            <person name="Guo Y."/>
            <person name="Li N."/>
            <person name="Frace M.A."/>
            <person name="Tang K."/>
            <person name="Zhang L."/>
            <person name="Feng Y."/>
            <person name="Xiao L."/>
        </authorList>
    </citation>
    <scope>NUCLEOTIDE SEQUENCE [LARGE SCALE GENOMIC DNA]</scope>
    <source>
        <strain evidence="6">30847</strain>
    </source>
</reference>
<dbReference type="GO" id="GO:0005634">
    <property type="term" value="C:nucleus"/>
    <property type="evidence" value="ECO:0007669"/>
    <property type="project" value="TreeGrafter"/>
</dbReference>
<dbReference type="GeneID" id="92367662"/>
<dbReference type="InterPro" id="IPR038765">
    <property type="entry name" value="Papain-like_cys_pep_sf"/>
</dbReference>
<evidence type="ECO:0000256" key="4">
    <source>
        <dbReference type="ARBA" id="ARBA00022807"/>
    </source>
</evidence>
<feature type="domain" description="Ubiquitin-like protease family profile" evidence="5">
    <location>
        <begin position="210"/>
        <end position="400"/>
    </location>
</feature>
<dbReference type="EMBL" id="LRBS01000003">
    <property type="protein sequence ID" value="OII78253.1"/>
    <property type="molecule type" value="Genomic_DNA"/>
</dbReference>
<evidence type="ECO:0000313" key="7">
    <source>
        <dbReference type="Proteomes" id="UP000186804"/>
    </source>
</evidence>
<evidence type="ECO:0000259" key="5">
    <source>
        <dbReference type="PROSITE" id="PS50600"/>
    </source>
</evidence>
<dbReference type="OrthoDB" id="198735at2759"/>
<sequence length="432" mass="50757">MRRRRWEEGSLPSRIMANSDLLIQHILLSTTAKNKSVASFNLDNFPYIKSKQALYSGINTKNILIDTQLIHYDTSSPSINLSGSTKNEWLPKNRFVYNKNENESLKRSLEYFKYIRRRNDHLEILDRQLYNLAVCEKHLDNERNDFKQFVYGDLEISEKDDYQQENILIESNTMKSPMGLEPGEYNKALTYLSGEYPPSKIVAEHKRTNLTLTIALIQCLKPAQWLNDEVINFYMALLQDRSNLFEKTFSSNNTNKPKVWIWNTFFFSKLMNDGNSNGYCYKNVSRWTQRRKIDLFDYDIIILPINVNKVHWTLGLVNLKDHYIQYFDSLGGLDQTNSCYKKISINFCENISKYIIDEYSDKKKEVYPHKLIFLPYKGRVPQQNNGSDCGVFTCMFAECLSDNRCFDFISYNTDELRLKMLIQCINGYISVQ</sequence>
<dbReference type="Gene3D" id="3.40.395.10">
    <property type="entry name" value="Adenoviral Proteinase, Chain A"/>
    <property type="match status" value="1"/>
</dbReference>
<protein>
    <submittedName>
        <fullName evidence="6">ULP1 protease C-terminal catalytic domain-containing protein</fullName>
    </submittedName>
</protein>
<comment type="similarity">
    <text evidence="1">Belongs to the peptidase C48 family.</text>
</comment>
<keyword evidence="2 6" id="KW-0645">Protease</keyword>
<keyword evidence="4" id="KW-0788">Thiol protease</keyword>
<dbReference type="Proteomes" id="UP000186804">
    <property type="component" value="Unassembled WGS sequence"/>
</dbReference>
<evidence type="ECO:0000313" key="6">
    <source>
        <dbReference type="EMBL" id="OII78253.1"/>
    </source>
</evidence>
<dbReference type="Pfam" id="PF02902">
    <property type="entry name" value="Peptidase_C48"/>
    <property type="match status" value="1"/>
</dbReference>
<dbReference type="InterPro" id="IPR003653">
    <property type="entry name" value="Peptidase_C48_C"/>
</dbReference>